<evidence type="ECO:0000256" key="3">
    <source>
        <dbReference type="ARBA" id="ARBA00022483"/>
    </source>
</evidence>
<keyword evidence="9" id="KW-1185">Reference proteome</keyword>
<reference evidence="9" key="1">
    <citation type="submission" date="2024-07" db="EMBL/GenBank/DDBJ databases">
        <title>Two chromosome-level genome assemblies of Korean endemic species Abeliophyllum distichum and Forsythia ovata (Oleaceae).</title>
        <authorList>
            <person name="Jang H."/>
        </authorList>
    </citation>
    <scope>NUCLEOTIDE SEQUENCE [LARGE SCALE GENOMIC DNA]</scope>
</reference>
<evidence type="ECO:0000256" key="5">
    <source>
        <dbReference type="PROSITE-ProRule" id="PRU00290"/>
    </source>
</evidence>
<evidence type="ECO:0000313" key="8">
    <source>
        <dbReference type="EMBL" id="KAL2549706.1"/>
    </source>
</evidence>
<dbReference type="PROSITE" id="PS50892">
    <property type="entry name" value="V_SNARE"/>
    <property type="match status" value="1"/>
</dbReference>
<evidence type="ECO:0000259" key="7">
    <source>
        <dbReference type="PROSITE" id="PS50892"/>
    </source>
</evidence>
<dbReference type="GO" id="GO:0006887">
    <property type="term" value="P:exocytosis"/>
    <property type="evidence" value="ECO:0007669"/>
    <property type="project" value="UniProtKB-KW"/>
</dbReference>
<feature type="compositionally biased region" description="Polar residues" evidence="6">
    <location>
        <begin position="755"/>
        <end position="771"/>
    </location>
</feature>
<dbReference type="InterPro" id="IPR042855">
    <property type="entry name" value="V_SNARE_CC"/>
</dbReference>
<feature type="region of interest" description="Disordered" evidence="6">
    <location>
        <begin position="1"/>
        <end position="21"/>
    </location>
</feature>
<dbReference type="Pfam" id="PF00400">
    <property type="entry name" value="WD40"/>
    <property type="match status" value="1"/>
</dbReference>
<evidence type="ECO:0000313" key="9">
    <source>
        <dbReference type="Proteomes" id="UP001604277"/>
    </source>
</evidence>
<feature type="compositionally biased region" description="Polar residues" evidence="6">
    <location>
        <begin position="8"/>
        <end position="21"/>
    </location>
</feature>
<comment type="similarity">
    <text evidence="2">Belongs to the WD repeat L(2)GL family.</text>
</comment>
<organism evidence="8 9">
    <name type="scientific">Forsythia ovata</name>
    <dbReference type="NCBI Taxonomy" id="205694"/>
    <lineage>
        <taxon>Eukaryota</taxon>
        <taxon>Viridiplantae</taxon>
        <taxon>Streptophyta</taxon>
        <taxon>Embryophyta</taxon>
        <taxon>Tracheophyta</taxon>
        <taxon>Spermatophyta</taxon>
        <taxon>Magnoliopsida</taxon>
        <taxon>eudicotyledons</taxon>
        <taxon>Gunneridae</taxon>
        <taxon>Pentapetalae</taxon>
        <taxon>asterids</taxon>
        <taxon>lamiids</taxon>
        <taxon>Lamiales</taxon>
        <taxon>Oleaceae</taxon>
        <taxon>Forsythieae</taxon>
        <taxon>Forsythia</taxon>
    </lineage>
</organism>
<dbReference type="AlphaFoldDB" id="A0ABD1WJ37"/>
<keyword evidence="4" id="KW-0963">Cytoplasm</keyword>
<comment type="caution">
    <text evidence="8">The sequence shown here is derived from an EMBL/GenBank/DDBJ whole genome shotgun (WGS) entry which is preliminary data.</text>
</comment>
<keyword evidence="3" id="KW-0268">Exocytosis</keyword>
<name>A0ABD1WJ37_9LAMI</name>
<proteinExistence type="inferred from homology"/>
<dbReference type="InterPro" id="IPR036322">
    <property type="entry name" value="WD40_repeat_dom_sf"/>
</dbReference>
<comment type="subcellular location">
    <subcellularLocation>
        <location evidence="1">Cytoplasm</location>
    </subcellularLocation>
</comment>
<dbReference type="SUPFAM" id="SSF50978">
    <property type="entry name" value="WD40 repeat-like"/>
    <property type="match status" value="2"/>
</dbReference>
<dbReference type="InterPro" id="IPR001680">
    <property type="entry name" value="WD40_rpt"/>
</dbReference>
<sequence length="1197" mass="132667">MLAKLFQKPTQSQSSASQDSMHQSMAPINLAPYIPIHYGIPSTASILTFDPIQCLLAIGTLDGRIKVIGGDNIEGILISPKALPFKNLEFMQNQGFLVSVSNENEIQVWDLENRCISSNLQWESNITAFCTIYGTHYMYVGDEYGFFSVLKYDAEERKLLLLPYHVAPNVIAEGAGISLPDHQSIVGVLSQPCSSGNRVLIAYENGLIILWDVTEDRAVLIRGYKDLQLKEGMVVDFTNNESHTFLNNSLDDEQGEKEISSLCWVSPDGSVLAVGYIDGDILLWNLLVPDNRNGQRAQTSSNDVVKIQLSSGDRRLPVIVLHWSPKNAQNGCGGQLFAYGGEDIGSEEVLTILDLDWSRGLVNLKCVDRVDLALHGSFADVIAISDPYEADSSDSTSLFILTNPGQLHFYDYTSLSTFKSGLEKNHSVHAVQYHAIIPTVEPYMTLGKLYLIGSEGNSLRAFSETDSKSKLQAGNMMTKGTRWPLTGGVPCQLSRSEVNSIQRIYIGGYQDGSVRIWDATFPVLSLIFVLGCEMKGIEVNGAAGSVSALDLCSATLTLAVGNECGLVCLYRLERDSNQRNLTIVAETKHEVHHLPQEEKNQSYAIFSILESPVLALQFVSSGARLAVGFACGQVAMLDTGSLSVLYTTDCVSSPMSPVIFLAMKAFPDTHENGLKNPESGTVAESAKEVAFVLTRDSHMVLIDSISGKMISSQSLHSKEESTAIHMYLLEDKDPLSEGSKKSTVTTLPGHEAKSQPVQTRDQKLSGSSEAENPTQLTYLEHMPMSSLILLCCEDALYLYSFKSIIQGENKFISKLELGKPCCWTTIFKKNAEEYGLIIVYQTGEIEIRSLPNLELVGGTSLMSILRWNFKKNMEKTMSASDKGKITLVNGCEFALISLLAFEDEFRIPENLPCLHDKVLAAAAASFSQSQKKTQSAIPGFIGNMMKGLKGEKAEPGLNYIEAHETLIDHLESIFSRFPFSNLDSAINQGDLELHIDDIEIDEHVPPVSSSPMANNDRKGKETERERLFEGGSTDTKPRVRTREEIIAKYRNTGDAATAAAQAKDKLLERQEKLEKLSRRTEELQSGAENFASMANELAKAMEKRKCTIQDHVERRNDLYKLQHLVLSEEQAPKLEPYNLKNSEDQNLIKASKSLDNPKDYPYIISQIRGIAFWKIRKDLMIEYIVQPKDIMLHREEE</sequence>
<feature type="compositionally biased region" description="Basic and acidic residues" evidence="6">
    <location>
        <begin position="1015"/>
        <end position="1028"/>
    </location>
</feature>
<dbReference type="Gene3D" id="2.130.10.10">
    <property type="entry name" value="YVTN repeat-like/Quinoprotein amine dehydrogenase"/>
    <property type="match status" value="3"/>
</dbReference>
<dbReference type="Proteomes" id="UP001604277">
    <property type="component" value="Unassembled WGS sequence"/>
</dbReference>
<evidence type="ECO:0000256" key="4">
    <source>
        <dbReference type="ARBA" id="ARBA00022490"/>
    </source>
</evidence>
<dbReference type="SUPFAM" id="SSF58038">
    <property type="entry name" value="SNARE fusion complex"/>
    <property type="match status" value="1"/>
</dbReference>
<dbReference type="PANTHER" id="PTHR10241">
    <property type="entry name" value="LETHAL 2 GIANT LARVAE PROTEIN"/>
    <property type="match status" value="1"/>
</dbReference>
<dbReference type="PANTHER" id="PTHR10241:SF38">
    <property type="entry name" value="TRANSDUCIN FAMILY PROTEIN _ WD-40 REPEAT FAMILY PROTEIN"/>
    <property type="match status" value="1"/>
</dbReference>
<dbReference type="CDD" id="cd15873">
    <property type="entry name" value="R-SNARE_STXBP5_6"/>
    <property type="match status" value="1"/>
</dbReference>
<feature type="region of interest" description="Disordered" evidence="6">
    <location>
        <begin position="1003"/>
        <end position="1035"/>
    </location>
</feature>
<feature type="domain" description="V-SNARE coiled-coil homology" evidence="7">
    <location>
        <begin position="1044"/>
        <end position="1104"/>
    </location>
</feature>
<dbReference type="SMART" id="SM00320">
    <property type="entry name" value="WD40"/>
    <property type="match status" value="5"/>
</dbReference>
<dbReference type="InterPro" id="IPR015943">
    <property type="entry name" value="WD40/YVTN_repeat-like_dom_sf"/>
</dbReference>
<dbReference type="Pfam" id="PF00957">
    <property type="entry name" value="Synaptobrevin"/>
    <property type="match status" value="1"/>
</dbReference>
<evidence type="ECO:0000256" key="1">
    <source>
        <dbReference type="ARBA" id="ARBA00004496"/>
    </source>
</evidence>
<keyword evidence="5" id="KW-0175">Coiled coil</keyword>
<evidence type="ECO:0000256" key="6">
    <source>
        <dbReference type="SAM" id="MobiDB-lite"/>
    </source>
</evidence>
<dbReference type="EMBL" id="JBFOLJ010000003">
    <property type="protein sequence ID" value="KAL2549706.1"/>
    <property type="molecule type" value="Genomic_DNA"/>
</dbReference>
<dbReference type="Gene3D" id="1.20.5.110">
    <property type="match status" value="1"/>
</dbReference>
<feature type="region of interest" description="Disordered" evidence="6">
    <location>
        <begin position="734"/>
        <end position="771"/>
    </location>
</feature>
<evidence type="ECO:0000256" key="2">
    <source>
        <dbReference type="ARBA" id="ARBA00008070"/>
    </source>
</evidence>
<protein>
    <submittedName>
        <fullName evidence="8">Transducin family protein/WD-40 repeat family protein</fullName>
    </submittedName>
</protein>
<dbReference type="GO" id="GO:0005737">
    <property type="term" value="C:cytoplasm"/>
    <property type="evidence" value="ECO:0007669"/>
    <property type="project" value="UniProtKB-SubCell"/>
</dbReference>
<accession>A0ABD1WJ37</accession>
<gene>
    <name evidence="8" type="ORF">Fot_11236</name>
</gene>